<protein>
    <submittedName>
        <fullName evidence="1">Uncharacterized protein</fullName>
    </submittedName>
</protein>
<organism evidence="1 2">
    <name type="scientific">Paramecium pentaurelia</name>
    <dbReference type="NCBI Taxonomy" id="43138"/>
    <lineage>
        <taxon>Eukaryota</taxon>
        <taxon>Sar</taxon>
        <taxon>Alveolata</taxon>
        <taxon>Ciliophora</taxon>
        <taxon>Intramacronucleata</taxon>
        <taxon>Oligohymenophorea</taxon>
        <taxon>Peniculida</taxon>
        <taxon>Parameciidae</taxon>
        <taxon>Paramecium</taxon>
    </lineage>
</organism>
<dbReference type="EMBL" id="CAJJDO010000111">
    <property type="protein sequence ID" value="CAD8196046.1"/>
    <property type="molecule type" value="Genomic_DNA"/>
</dbReference>
<evidence type="ECO:0000313" key="1">
    <source>
        <dbReference type="EMBL" id="CAD8196046.1"/>
    </source>
</evidence>
<name>A0A8S1X872_9CILI</name>
<gene>
    <name evidence="1" type="ORF">PPENT_87.1.T1110093</name>
</gene>
<accession>A0A8S1X872</accession>
<dbReference type="Proteomes" id="UP000689195">
    <property type="component" value="Unassembled WGS sequence"/>
</dbReference>
<sequence>MIALFRNIQLHLLSFKIISEEIIDVESCILQMIGYDINIIVPQLYFSEAKSKLVAKQGDIQQLIEFSKIFIRFLLKYSCLQYESIIIFLEQQIWLRNYKQQQQQICQRMMIFLLDNNQEANIQTQKKIQEMTYYFDQCRQILKS</sequence>
<dbReference type="AlphaFoldDB" id="A0A8S1X872"/>
<evidence type="ECO:0000313" key="2">
    <source>
        <dbReference type="Proteomes" id="UP000689195"/>
    </source>
</evidence>
<keyword evidence="2" id="KW-1185">Reference proteome</keyword>
<dbReference type="OrthoDB" id="25002at2759"/>
<reference evidence="1" key="1">
    <citation type="submission" date="2021-01" db="EMBL/GenBank/DDBJ databases">
        <authorList>
            <consortium name="Genoscope - CEA"/>
            <person name="William W."/>
        </authorList>
    </citation>
    <scope>NUCLEOTIDE SEQUENCE</scope>
</reference>
<comment type="caution">
    <text evidence="1">The sequence shown here is derived from an EMBL/GenBank/DDBJ whole genome shotgun (WGS) entry which is preliminary data.</text>
</comment>
<proteinExistence type="predicted"/>